<organism evidence="1 2">
    <name type="scientific">candidate division TA06 bacterium DG_24</name>
    <dbReference type="NCBI Taxonomy" id="1703770"/>
    <lineage>
        <taxon>Bacteria</taxon>
        <taxon>Bacteria division TA06</taxon>
    </lineage>
</organism>
<accession>A0A0S7WQ98</accession>
<proteinExistence type="predicted"/>
<dbReference type="STRING" id="1703770.AMJ39_08355"/>
<dbReference type="EMBL" id="LIZS01000070">
    <property type="protein sequence ID" value="KPJ52227.1"/>
    <property type="molecule type" value="Genomic_DNA"/>
</dbReference>
<comment type="caution">
    <text evidence="1">The sequence shown here is derived from an EMBL/GenBank/DDBJ whole genome shotgun (WGS) entry which is preliminary data.</text>
</comment>
<evidence type="ECO:0000313" key="1">
    <source>
        <dbReference type="EMBL" id="KPJ52227.1"/>
    </source>
</evidence>
<protein>
    <submittedName>
        <fullName evidence="1">Uncharacterized protein</fullName>
    </submittedName>
</protein>
<reference evidence="1 2" key="1">
    <citation type="journal article" date="2015" name="Microbiome">
        <title>Genomic resolution of linkages in carbon, nitrogen, and sulfur cycling among widespread estuary sediment bacteria.</title>
        <authorList>
            <person name="Baker B.J."/>
            <person name="Lazar C.S."/>
            <person name="Teske A.P."/>
            <person name="Dick G.J."/>
        </authorList>
    </citation>
    <scope>NUCLEOTIDE SEQUENCE [LARGE SCALE GENOMIC DNA]</scope>
    <source>
        <strain evidence="1">DG_24</strain>
    </source>
</reference>
<name>A0A0S7WQ98_UNCT6</name>
<dbReference type="Proteomes" id="UP000052008">
    <property type="component" value="Unassembled WGS sequence"/>
</dbReference>
<dbReference type="AlphaFoldDB" id="A0A0S7WQ98"/>
<sequence length="80" mass="9680">MLRFNPRFDEEPRPRAIRLLWRPLHRIIHNYRREIKHYLRVRAPRARPPFDLRETRFLAKDAGCGGRCDFGVDNRDGLLL</sequence>
<gene>
    <name evidence="1" type="ORF">AMJ39_08355</name>
</gene>
<evidence type="ECO:0000313" key="2">
    <source>
        <dbReference type="Proteomes" id="UP000052008"/>
    </source>
</evidence>